<evidence type="ECO:0000256" key="3">
    <source>
        <dbReference type="ARBA" id="ARBA00023242"/>
    </source>
</evidence>
<sequence>MASSSFAKSFGSFVPSPLWGNGPGPGQFYSFPGNSTLNQNTGSQRTLAPAVTTTSVLGIKFKDGVVLAADMLGSYGSLARFRNCSRLLNINQQTVLGSSGDFADFQFLTSIVEQRVIEEECLDDGFKYTPSGLHSWLTRVLYNRRSQFNPLWNTYIVGGMEADKPFLGYVNMIGIAYEADTVASGFGSYLALPMLRDALEKNKNLDEKQAVDVIQRCMKLLFYRDARSFDKYEIAIVTKKGAEIQGPLTVEANWDIAHAVSGYE</sequence>
<comment type="caution">
    <text evidence="5">The sequence shown here is derived from an EMBL/GenBank/DDBJ whole genome shotgun (WGS) entry which is preliminary data.</text>
</comment>
<dbReference type="GO" id="GO:0051603">
    <property type="term" value="P:proteolysis involved in protein catabolic process"/>
    <property type="evidence" value="ECO:0007669"/>
    <property type="project" value="InterPro"/>
</dbReference>
<evidence type="ECO:0000256" key="4">
    <source>
        <dbReference type="PIRNR" id="PIRNR001213"/>
    </source>
</evidence>
<evidence type="ECO:0000256" key="2">
    <source>
        <dbReference type="ARBA" id="ARBA00022942"/>
    </source>
</evidence>
<dbReference type="InterPro" id="IPR016295">
    <property type="entry name" value="Proteasome_beta4"/>
</dbReference>
<dbReference type="InterPro" id="IPR029055">
    <property type="entry name" value="Ntn_hydrolases_N"/>
</dbReference>
<dbReference type="OrthoDB" id="7854943at2759"/>
<dbReference type="GO" id="GO:0005737">
    <property type="term" value="C:cytoplasm"/>
    <property type="evidence" value="ECO:0007669"/>
    <property type="project" value="UniProtKB-SubCell"/>
</dbReference>
<keyword evidence="2 4" id="KW-0647">Proteasome</keyword>
<dbReference type="InterPro" id="IPR023333">
    <property type="entry name" value="Proteasome_suB-type"/>
</dbReference>
<comment type="similarity">
    <text evidence="4">Belongs to the peptidase T1B family.</text>
</comment>
<dbReference type="Gene3D" id="3.60.20.10">
    <property type="entry name" value="Glutamine Phosphoribosylpyrophosphate, subunit 1, domain 1"/>
    <property type="match status" value="1"/>
</dbReference>
<accession>A0A2T7PS28</accession>
<dbReference type="PANTHER" id="PTHR32194">
    <property type="entry name" value="METALLOPROTEASE TLDD"/>
    <property type="match status" value="1"/>
</dbReference>
<dbReference type="CDD" id="cd03760">
    <property type="entry name" value="proteasome_beta_type_4"/>
    <property type="match status" value="1"/>
</dbReference>
<evidence type="ECO:0000256" key="1">
    <source>
        <dbReference type="ARBA" id="ARBA00022490"/>
    </source>
</evidence>
<dbReference type="PANTHER" id="PTHR32194:SF6">
    <property type="entry name" value="PROTEASOME SUBUNIT BETA"/>
    <property type="match status" value="1"/>
</dbReference>
<evidence type="ECO:0000313" key="6">
    <source>
        <dbReference type="Proteomes" id="UP000245119"/>
    </source>
</evidence>
<dbReference type="PROSITE" id="PS51476">
    <property type="entry name" value="PROTEASOME_BETA_2"/>
    <property type="match status" value="1"/>
</dbReference>
<organism evidence="5 6">
    <name type="scientific">Pomacea canaliculata</name>
    <name type="common">Golden apple snail</name>
    <dbReference type="NCBI Taxonomy" id="400727"/>
    <lineage>
        <taxon>Eukaryota</taxon>
        <taxon>Metazoa</taxon>
        <taxon>Spiralia</taxon>
        <taxon>Lophotrochozoa</taxon>
        <taxon>Mollusca</taxon>
        <taxon>Gastropoda</taxon>
        <taxon>Caenogastropoda</taxon>
        <taxon>Architaenioglossa</taxon>
        <taxon>Ampullarioidea</taxon>
        <taxon>Ampullariidae</taxon>
        <taxon>Pomacea</taxon>
    </lineage>
</organism>
<keyword evidence="3 4" id="KW-0539">Nucleus</keyword>
<gene>
    <name evidence="5" type="ORF">C0Q70_03211</name>
</gene>
<dbReference type="SUPFAM" id="SSF56235">
    <property type="entry name" value="N-terminal nucleophile aminohydrolases (Ntn hydrolases)"/>
    <property type="match status" value="1"/>
</dbReference>
<proteinExistence type="inferred from homology"/>
<dbReference type="PROSITE" id="PS00854">
    <property type="entry name" value="PROTEASOME_BETA_1"/>
    <property type="match status" value="1"/>
</dbReference>
<dbReference type="InterPro" id="IPR016050">
    <property type="entry name" value="Proteasome_bsu_CS"/>
</dbReference>
<comment type="subcellular location">
    <subcellularLocation>
        <location evidence="4">Cytoplasm</location>
    </subcellularLocation>
    <subcellularLocation>
        <location evidence="4">Nucleus</location>
    </subcellularLocation>
</comment>
<name>A0A2T7PS28_POMCA</name>
<protein>
    <recommendedName>
        <fullName evidence="4">Proteasome subunit beta</fullName>
    </recommendedName>
</protein>
<keyword evidence="1 4" id="KW-0963">Cytoplasm</keyword>
<comment type="function">
    <text evidence="4">Non-catalytic component of the proteasome.</text>
</comment>
<reference evidence="5 6" key="1">
    <citation type="submission" date="2018-04" db="EMBL/GenBank/DDBJ databases">
        <title>The genome of golden apple snail Pomacea canaliculata provides insight into stress tolerance and invasive adaptation.</title>
        <authorList>
            <person name="Liu C."/>
            <person name="Liu B."/>
            <person name="Ren Y."/>
            <person name="Zhang Y."/>
            <person name="Wang H."/>
            <person name="Li S."/>
            <person name="Jiang F."/>
            <person name="Yin L."/>
            <person name="Zhang G."/>
            <person name="Qian W."/>
            <person name="Fan W."/>
        </authorList>
    </citation>
    <scope>NUCLEOTIDE SEQUENCE [LARGE SCALE GENOMIC DNA]</scope>
    <source>
        <strain evidence="5">SZHN2017</strain>
        <tissue evidence="5">Muscle</tissue>
    </source>
</reference>
<dbReference type="AlphaFoldDB" id="A0A2T7PS28"/>
<dbReference type="InterPro" id="IPR001353">
    <property type="entry name" value="Proteasome_sua/b"/>
</dbReference>
<dbReference type="EMBL" id="PZQS01000002">
    <property type="protein sequence ID" value="PVD36233.1"/>
    <property type="molecule type" value="Genomic_DNA"/>
</dbReference>
<dbReference type="Pfam" id="PF00227">
    <property type="entry name" value="Proteasome"/>
    <property type="match status" value="1"/>
</dbReference>
<dbReference type="STRING" id="400727.A0A2T7PS28"/>
<dbReference type="Proteomes" id="UP000245119">
    <property type="component" value="Linkage Group LG2"/>
</dbReference>
<dbReference type="PIRSF" id="PIRSF001213">
    <property type="entry name" value="Psome_endopept_beta"/>
    <property type="match status" value="1"/>
</dbReference>
<dbReference type="OMA" id="QPIMRRY"/>
<dbReference type="GO" id="GO:0005634">
    <property type="term" value="C:nucleus"/>
    <property type="evidence" value="ECO:0007669"/>
    <property type="project" value="UniProtKB-SubCell"/>
</dbReference>
<dbReference type="GO" id="GO:0019774">
    <property type="term" value="C:proteasome core complex, beta-subunit complex"/>
    <property type="evidence" value="ECO:0007669"/>
    <property type="project" value="UniProtKB-UniRule"/>
</dbReference>
<keyword evidence="6" id="KW-1185">Reference proteome</keyword>
<evidence type="ECO:0000313" key="5">
    <source>
        <dbReference type="EMBL" id="PVD36233.1"/>
    </source>
</evidence>
<dbReference type="FunFam" id="3.60.20.10:FF:000014">
    <property type="entry name" value="Proteasome subunit beta type-7"/>
    <property type="match status" value="1"/>
</dbReference>